<evidence type="ECO:0000313" key="1">
    <source>
        <dbReference type="EMBL" id="ORX57285.1"/>
    </source>
</evidence>
<keyword evidence="2" id="KW-1185">Reference proteome</keyword>
<dbReference type="AlphaFoldDB" id="A0A1Y1VIP7"/>
<dbReference type="EMBL" id="MCFH01000006">
    <property type="protein sequence ID" value="ORX57285.1"/>
    <property type="molecule type" value="Genomic_DNA"/>
</dbReference>
<organism evidence="1 2">
    <name type="scientific">Piromyces finnis</name>
    <dbReference type="NCBI Taxonomy" id="1754191"/>
    <lineage>
        <taxon>Eukaryota</taxon>
        <taxon>Fungi</taxon>
        <taxon>Fungi incertae sedis</taxon>
        <taxon>Chytridiomycota</taxon>
        <taxon>Chytridiomycota incertae sedis</taxon>
        <taxon>Neocallimastigomycetes</taxon>
        <taxon>Neocallimastigales</taxon>
        <taxon>Neocallimastigaceae</taxon>
        <taxon>Piromyces</taxon>
    </lineage>
</organism>
<dbReference type="STRING" id="1754191.A0A1Y1VIP7"/>
<reference evidence="1 2" key="2">
    <citation type="submission" date="2016-08" db="EMBL/GenBank/DDBJ databases">
        <title>Pervasive Adenine N6-methylation of Active Genes in Fungi.</title>
        <authorList>
            <consortium name="DOE Joint Genome Institute"/>
            <person name="Mondo S.J."/>
            <person name="Dannebaum R.O."/>
            <person name="Kuo R.C."/>
            <person name="Labutti K."/>
            <person name="Haridas S."/>
            <person name="Kuo A."/>
            <person name="Salamov A."/>
            <person name="Ahrendt S.R."/>
            <person name="Lipzen A."/>
            <person name="Sullivan W."/>
            <person name="Andreopoulos W.B."/>
            <person name="Clum A."/>
            <person name="Lindquist E."/>
            <person name="Daum C."/>
            <person name="Ramamoorthy G.K."/>
            <person name="Gryganskyi A."/>
            <person name="Culley D."/>
            <person name="Magnuson J.K."/>
            <person name="James T.Y."/>
            <person name="O'Malley M.A."/>
            <person name="Stajich J.E."/>
            <person name="Spatafora J.W."/>
            <person name="Visel A."/>
            <person name="Grigoriev I.V."/>
        </authorList>
    </citation>
    <scope>NUCLEOTIDE SEQUENCE [LARGE SCALE GENOMIC DNA]</scope>
    <source>
        <strain evidence="2">finn</strain>
    </source>
</reference>
<evidence type="ECO:0000313" key="2">
    <source>
        <dbReference type="Proteomes" id="UP000193719"/>
    </source>
</evidence>
<comment type="caution">
    <text evidence="1">The sequence shown here is derived from an EMBL/GenBank/DDBJ whole genome shotgun (WGS) entry which is preliminary data.</text>
</comment>
<proteinExistence type="predicted"/>
<sequence length="137" mass="16671">MLNQIIENNKKYVKITNGEILENLIYLLRPIIEDKLEISNDKTTDKFIRGLIEYDVEKVYKNLNEYLKKLTIYYLNHMHMHGEFKIYENVYQILLMQIFLFFKINGLTTEENSGYGRYDFGFPIRNYFIKKKKKNMF</sequence>
<protein>
    <submittedName>
        <fullName evidence="1">Uncharacterized protein</fullName>
    </submittedName>
</protein>
<accession>A0A1Y1VIP7</accession>
<dbReference type="Proteomes" id="UP000193719">
    <property type="component" value="Unassembled WGS sequence"/>
</dbReference>
<gene>
    <name evidence="1" type="ORF">BCR36DRAFT_279352</name>
</gene>
<name>A0A1Y1VIP7_9FUNG</name>
<reference evidence="1 2" key="1">
    <citation type="submission" date="2016-08" db="EMBL/GenBank/DDBJ databases">
        <title>Genomes of anaerobic fungi encode conserved fungal cellulosomes for biomass hydrolysis.</title>
        <authorList>
            <consortium name="DOE Joint Genome Institute"/>
            <person name="Haitjema C.H."/>
            <person name="Gilmore S.P."/>
            <person name="Henske J.K."/>
            <person name="Solomon K.V."/>
            <person name="De Groot R."/>
            <person name="Kuo A."/>
            <person name="Mondo S.J."/>
            <person name="Salamov A.A."/>
            <person name="Labutti K."/>
            <person name="Zhao Z."/>
            <person name="Chiniquy J."/>
            <person name="Barry K."/>
            <person name="Brewer H.M."/>
            <person name="Purvine S.O."/>
            <person name="Wright A.T."/>
            <person name="Boxma B."/>
            <person name="Van Alen T."/>
            <person name="Hackstein J.H."/>
            <person name="Baker S.E."/>
            <person name="Grigoriev I.V."/>
            <person name="O'Malley M.A."/>
        </authorList>
    </citation>
    <scope>NUCLEOTIDE SEQUENCE [LARGE SCALE GENOMIC DNA]</scope>
    <source>
        <strain evidence="2">finn</strain>
    </source>
</reference>